<dbReference type="InterPro" id="IPR029044">
    <property type="entry name" value="Nucleotide-diphossugar_trans"/>
</dbReference>
<keyword evidence="2" id="KW-0328">Glycosyltransferase</keyword>
<accession>A0A199UPF6</accession>
<evidence type="ECO:0000256" key="10">
    <source>
        <dbReference type="ARBA" id="ARBA00038162"/>
    </source>
</evidence>
<dbReference type="InterPro" id="IPR050587">
    <property type="entry name" value="GNT1/Glycosyltrans_8"/>
</dbReference>
<comment type="similarity">
    <text evidence="10">Belongs to the glycosyltransferase 8 family. Glycogenin subfamily.</text>
</comment>
<keyword evidence="5" id="KW-0479">Metal-binding</keyword>
<dbReference type="Gene3D" id="3.90.550.10">
    <property type="entry name" value="Spore Coat Polysaccharide Biosynthesis Protein SpsA, Chain A"/>
    <property type="match status" value="2"/>
</dbReference>
<feature type="transmembrane region" description="Helical" evidence="11">
    <location>
        <begin position="20"/>
        <end position="41"/>
    </location>
</feature>
<keyword evidence="9" id="KW-0961">Cell wall biogenesis/degradation</keyword>
<keyword evidence="7 11" id="KW-0472">Membrane</keyword>
<dbReference type="FunFam" id="3.90.550.10:FF:000018">
    <property type="entry name" value="Hexosyltransferase"/>
    <property type="match status" value="1"/>
</dbReference>
<dbReference type="InterPro" id="IPR002495">
    <property type="entry name" value="Glyco_trans_8"/>
</dbReference>
<dbReference type="Proteomes" id="UP000092600">
    <property type="component" value="Unassembled WGS sequence"/>
</dbReference>
<evidence type="ECO:0000256" key="7">
    <source>
        <dbReference type="ARBA" id="ARBA00023136"/>
    </source>
</evidence>
<dbReference type="STRING" id="4615.A0A199UPF6"/>
<evidence type="ECO:0000256" key="8">
    <source>
        <dbReference type="ARBA" id="ARBA00023211"/>
    </source>
</evidence>
<evidence type="ECO:0000313" key="13">
    <source>
        <dbReference type="Proteomes" id="UP000092600"/>
    </source>
</evidence>
<dbReference type="AlphaFoldDB" id="A0A199UPF6"/>
<evidence type="ECO:0000256" key="6">
    <source>
        <dbReference type="ARBA" id="ARBA00022989"/>
    </source>
</evidence>
<organism evidence="12 13">
    <name type="scientific">Ananas comosus</name>
    <name type="common">Pineapple</name>
    <name type="synonym">Ananas ananas</name>
    <dbReference type="NCBI Taxonomy" id="4615"/>
    <lineage>
        <taxon>Eukaryota</taxon>
        <taxon>Viridiplantae</taxon>
        <taxon>Streptophyta</taxon>
        <taxon>Embryophyta</taxon>
        <taxon>Tracheophyta</taxon>
        <taxon>Spermatophyta</taxon>
        <taxon>Magnoliopsida</taxon>
        <taxon>Liliopsida</taxon>
        <taxon>Poales</taxon>
        <taxon>Bromeliaceae</taxon>
        <taxon>Bromelioideae</taxon>
        <taxon>Ananas</taxon>
    </lineage>
</organism>
<evidence type="ECO:0000256" key="9">
    <source>
        <dbReference type="ARBA" id="ARBA00023316"/>
    </source>
</evidence>
<dbReference type="GO" id="GO:0016757">
    <property type="term" value="F:glycosyltransferase activity"/>
    <property type="evidence" value="ECO:0007669"/>
    <property type="project" value="UniProtKB-KW"/>
</dbReference>
<evidence type="ECO:0000256" key="11">
    <source>
        <dbReference type="SAM" id="Phobius"/>
    </source>
</evidence>
<evidence type="ECO:0000313" key="12">
    <source>
        <dbReference type="EMBL" id="OAY66673.1"/>
    </source>
</evidence>
<protein>
    <submittedName>
        <fullName evidence="12">UDP-glucuronate:xylan alpha-glucuronosyltransferase 2</fullName>
    </submittedName>
</protein>
<evidence type="ECO:0000256" key="5">
    <source>
        <dbReference type="ARBA" id="ARBA00022723"/>
    </source>
</evidence>
<reference evidence="12 13" key="1">
    <citation type="journal article" date="2016" name="DNA Res.">
        <title>The draft genome of MD-2 pineapple using hybrid error correction of long reads.</title>
        <authorList>
            <person name="Redwan R.M."/>
            <person name="Saidin A."/>
            <person name="Kumar S.V."/>
        </authorList>
    </citation>
    <scope>NUCLEOTIDE SEQUENCE [LARGE SCALE GENOMIC DNA]</scope>
    <source>
        <strain evidence="13">cv. MD2</strain>
        <tissue evidence="12">Leaf</tissue>
    </source>
</reference>
<dbReference type="GO" id="GO:0000139">
    <property type="term" value="C:Golgi membrane"/>
    <property type="evidence" value="ECO:0007669"/>
    <property type="project" value="UniProtKB-SubCell"/>
</dbReference>
<evidence type="ECO:0000256" key="3">
    <source>
        <dbReference type="ARBA" id="ARBA00022679"/>
    </source>
</evidence>
<dbReference type="PANTHER" id="PTHR11183">
    <property type="entry name" value="GLYCOGENIN SUBFAMILY MEMBER"/>
    <property type="match status" value="1"/>
</dbReference>
<evidence type="ECO:0000256" key="1">
    <source>
        <dbReference type="ARBA" id="ARBA00004323"/>
    </source>
</evidence>
<keyword evidence="4 11" id="KW-0812">Transmembrane</keyword>
<dbReference type="EMBL" id="LSRQ01005999">
    <property type="protein sequence ID" value="OAY66673.1"/>
    <property type="molecule type" value="Genomic_DNA"/>
</dbReference>
<dbReference type="SUPFAM" id="SSF53448">
    <property type="entry name" value="Nucleotide-diphospho-sugar transferases"/>
    <property type="match status" value="2"/>
</dbReference>
<proteinExistence type="inferred from homology"/>
<evidence type="ECO:0000256" key="4">
    <source>
        <dbReference type="ARBA" id="ARBA00022692"/>
    </source>
</evidence>
<dbReference type="Pfam" id="PF01501">
    <property type="entry name" value="Glyco_transf_8"/>
    <property type="match status" value="2"/>
</dbReference>
<gene>
    <name evidence="12" type="ORF">ACMD2_02137</name>
</gene>
<dbReference type="GO" id="GO:0046872">
    <property type="term" value="F:metal ion binding"/>
    <property type="evidence" value="ECO:0007669"/>
    <property type="project" value="UniProtKB-KW"/>
</dbReference>
<sequence>MGSSSKEISMFKAAASKAVVVKINIAFVVFVFVVSVAFLVLRPMALFDSNAASLARCTLSHCDAKSKVEDEVRRYKISENRTENERKLRFVRTLRAGHKRIGLVNIGKNESAELGIAGKTTMVEFERVSGNLKWTDLFPTKINDENDHSTCPEIPMPVFAAYEEMDVVVAKVPCQSTKPGWYRDVFRLQVHLAAANLVVRKGRRDGRGAAKVAVVSECEPMRELFRCDDLVAREGQWWMYEVQVDKLAEKVSLPWGSCKVALQLPEQQGINAEFNDSSLASPASPGRRREAYATILHSSEDYVCGAVMLAHCLRKTGSARDRDLVLLHDKSIGRRKLQALAAAGWSLRRIKRIRNPRAKRGAYNEYNFSKFRLWQLTDYDKVVFVDADILVLRSLHHLFRLPQMSAARDSAVLFNSGVMVIEPSNCTFDALVAHRKDIVSYNGGDQGFLNEMFAWWHRLPKRLNHFKMAWKNSTEERERMGRIFAREPPELHAIHYFGVKPWRCYRDYDCNWDVGHLRMYASDEAHRAWWRRYDEIDEGLRWLCGLTAKRIGTLETERRKAEKLGLKMGSSLIEMHKAAPSKGAAVKINITFFVLVLVISVDLLIFYSMGLFNSNGVSVTWCTLSEHCSARKRVPNNMIREGTTEKEKKLSFFESLRAGHERIGLVNIGKNESVEIGIDKNVTVVEFERVPDNLKWTDLFPSSIDEENGRSVCPEIPMPVFSAYEEMDVVVAKVPCQSPKPGWYRDVFRLQVHLVAANLVVRKARRDGRGTAKVALVSECEPMRELFRCDDLVAREGEWWMYQVQVDKLAEKVSLPWGACKVALQLPEQQAINGESNVSSIASLASPRQRREAYATIIHSSDDYVCGAVMLAHCLRNTGSTGNRDLVLLHDDSISRPKLQALAAAGWTLRRIERIHNPRAKRGAYNEYNFSKFRLWQLTEYDKIVFVDTDILILRSLDHLFRLPQISAVHDSGVLFNSGVMVIEPSNCTFNALVAHRDDIISYNGGDQGFLNEMFAWWHRLPKRLNHFKMAWKNATEEREWMGRLFAGETPELHGIHYFGVKPWRCYRDYDCNWDVERLRMYASDEFHRAWWRRYDEIDEGLQWLCGLTAERIDTLEAERRTAATMRFSDEHWKINITDKRRFVTNCKLKKFMVGD</sequence>
<keyword evidence="3 12" id="KW-0808">Transferase</keyword>
<dbReference type="GO" id="GO:0071555">
    <property type="term" value="P:cell wall organization"/>
    <property type="evidence" value="ECO:0007669"/>
    <property type="project" value="UniProtKB-KW"/>
</dbReference>
<evidence type="ECO:0000256" key="2">
    <source>
        <dbReference type="ARBA" id="ARBA00022676"/>
    </source>
</evidence>
<dbReference type="CDD" id="cd02537">
    <property type="entry name" value="GT8_Glycogenin"/>
    <property type="match status" value="2"/>
</dbReference>
<comment type="subcellular location">
    <subcellularLocation>
        <location evidence="1">Golgi apparatus membrane</location>
        <topology evidence="1">Single-pass type II membrane protein</topology>
    </subcellularLocation>
</comment>
<comment type="caution">
    <text evidence="12">The sequence shown here is derived from an EMBL/GenBank/DDBJ whole genome shotgun (WGS) entry which is preliminary data.</text>
</comment>
<name>A0A199UPF6_ANACO</name>
<keyword evidence="6 11" id="KW-1133">Transmembrane helix</keyword>
<keyword evidence="8" id="KW-0464">Manganese</keyword>